<organism evidence="1 2">
    <name type="scientific">Rudanella paleaurantiibacter</name>
    <dbReference type="NCBI Taxonomy" id="2614655"/>
    <lineage>
        <taxon>Bacteria</taxon>
        <taxon>Pseudomonadati</taxon>
        <taxon>Bacteroidota</taxon>
        <taxon>Cytophagia</taxon>
        <taxon>Cytophagales</taxon>
        <taxon>Cytophagaceae</taxon>
        <taxon>Rudanella</taxon>
    </lineage>
</organism>
<name>A0A7J5U5P2_9BACT</name>
<gene>
    <name evidence="1" type="ORF">F5984_03930</name>
</gene>
<reference evidence="1 2" key="1">
    <citation type="submission" date="2019-10" db="EMBL/GenBank/DDBJ databases">
        <title>Rudanella paleaurantiibacter sp. nov., isolated from sludge.</title>
        <authorList>
            <person name="Xu S.Q."/>
        </authorList>
    </citation>
    <scope>NUCLEOTIDE SEQUENCE [LARGE SCALE GENOMIC DNA]</scope>
    <source>
        <strain evidence="1 2">HX-22-17</strain>
    </source>
</reference>
<protein>
    <submittedName>
        <fullName evidence="1">PE-PGRS family protein</fullName>
    </submittedName>
</protein>
<dbReference type="RefSeq" id="WP_152122936.1">
    <property type="nucleotide sequence ID" value="NZ_WELI01000001.1"/>
</dbReference>
<sequence>MNRSSLFLGIVLLATNCKLPGVSPSSTAQFSSDPVAVGIQPGQIDEASGVVDSRTMPGNLWVHQDSGSPTEISLLGHDGKVKGKMAVPNTQNIDWEDMSSGPGPQNNRNYLYIGDIGDNNGEHPTRVVYRFPEPGSLSESIGQVERINYRYPDGPRDAEALFVDPQTKDIYIVSKRESRVRLYRLKYPQDINVVTVAEALGEIPLSVVTGAGISSDGSEILLRTYTNILYYKRSDGQSVADALQRQNSRALPYRLEPQGEAVCFDRENKGYYTLSERFNSPAISLYYYARK</sequence>
<evidence type="ECO:0000313" key="2">
    <source>
        <dbReference type="Proteomes" id="UP000488299"/>
    </source>
</evidence>
<keyword evidence="2" id="KW-1185">Reference proteome</keyword>
<dbReference type="SUPFAM" id="SSF75011">
    <property type="entry name" value="3-carboxy-cis,cis-mucoante lactonizing enzyme"/>
    <property type="match status" value="1"/>
</dbReference>
<comment type="caution">
    <text evidence="1">The sequence shown here is derived from an EMBL/GenBank/DDBJ whole genome shotgun (WGS) entry which is preliminary data.</text>
</comment>
<accession>A0A7J5U5P2</accession>
<dbReference type="Proteomes" id="UP000488299">
    <property type="component" value="Unassembled WGS sequence"/>
</dbReference>
<dbReference type="EMBL" id="WELI01000001">
    <property type="protein sequence ID" value="KAB7733096.1"/>
    <property type="molecule type" value="Genomic_DNA"/>
</dbReference>
<proteinExistence type="predicted"/>
<dbReference type="AlphaFoldDB" id="A0A7J5U5P2"/>
<evidence type="ECO:0000313" key="1">
    <source>
        <dbReference type="EMBL" id="KAB7733096.1"/>
    </source>
</evidence>